<dbReference type="PROSITE" id="PS51450">
    <property type="entry name" value="LRR"/>
    <property type="match status" value="2"/>
</dbReference>
<reference evidence="3" key="1">
    <citation type="submission" date="2024-08" db="EMBL/GenBank/DDBJ databases">
        <title>Whole genome sequence of Tenacibaculum sp. strain pbs-1 associated with black-spot shell disease in Akoya pearl oysters.</title>
        <authorList>
            <person name="Sakatoku A."/>
            <person name="Suzuki T."/>
            <person name="Hatano K."/>
            <person name="Seki M."/>
            <person name="Tanaka D."/>
            <person name="Nakamura S."/>
            <person name="Suzuki N."/>
            <person name="Isshiki T."/>
        </authorList>
    </citation>
    <scope>NUCLEOTIDE SEQUENCE</scope>
    <source>
        <strain evidence="3">Pbs-1</strain>
    </source>
</reference>
<protein>
    <recommendedName>
        <fullName evidence="4">T9SS type A sorting domain-containing protein</fullName>
    </recommendedName>
</protein>
<accession>A0AB33L0M6</accession>
<proteinExistence type="predicted"/>
<dbReference type="PANTHER" id="PTHR47566">
    <property type="match status" value="1"/>
</dbReference>
<name>A0AB33L0M6_9FLAO</name>
<organism evidence="3">
    <name type="scientific">Tenacibaculum sp. Pbs-1</name>
    <dbReference type="NCBI Taxonomy" id="3238748"/>
    <lineage>
        <taxon>Bacteria</taxon>
        <taxon>Pseudomonadati</taxon>
        <taxon>Bacteroidota</taxon>
        <taxon>Flavobacteriia</taxon>
        <taxon>Flavobacteriales</taxon>
        <taxon>Flavobacteriaceae</taxon>
        <taxon>Tenacibaculum</taxon>
    </lineage>
</organism>
<dbReference type="InterPro" id="IPR032675">
    <property type="entry name" value="LRR_dom_sf"/>
</dbReference>
<dbReference type="PANTHER" id="PTHR47566:SF1">
    <property type="entry name" value="PROTEIN NUD1"/>
    <property type="match status" value="1"/>
</dbReference>
<dbReference type="SUPFAM" id="SSF52058">
    <property type="entry name" value="L domain-like"/>
    <property type="match status" value="2"/>
</dbReference>
<evidence type="ECO:0008006" key="4">
    <source>
        <dbReference type="Google" id="ProtNLM"/>
    </source>
</evidence>
<dbReference type="EMBL" id="AP035888">
    <property type="protein sequence ID" value="BFP67482.1"/>
    <property type="molecule type" value="Genomic_DNA"/>
</dbReference>
<gene>
    <name evidence="3" type="ORF">Pbs1_08250</name>
</gene>
<dbReference type="Gene3D" id="3.80.10.10">
    <property type="entry name" value="Ribonuclease Inhibitor"/>
    <property type="match status" value="2"/>
</dbReference>
<sequence length="622" mass="69378">MKKNSFYILGVLLYLCTNSYGQINFPDPNFKQALLTHSPIIDTSGNGEIEEAEALNIDRLNLDNKNISSLEGIQFFKNLDILDCSDNNIKKINDSQTYTLTKLRFLTARRNQISSIDVRNCKLWGLHLEGNPIKYAYLTGSSTFQMEGRWGIIFDLNNIEYVCINNDQYMPQSNNVDHRYFWNRIGSALHIGECTIVTTPVCPIINFPDPNFKQALLNISPAIDTDGDGEICIEEAEIVTYLPLDGKNINDVTGIEYFINIEVLKLNDNNIVSADLSNNLKIRNLSVINNNLTNLNVTNNEALVSLYASNNKLTSIDISTNKSLKVLHLYDNNISQLDASNLTQLTFIGIDNNSLTSLNITNCYTLEAIQARNNQLSQLDISTNSNLGVLQVPNNKLTGLNITSNNSKLKQLLINQNLINKIDIRNCNSMSRLDIRNNPNLKEAFLTGSHSFYSSFDNFGDLTRDNYISINNCPKLNFVCVNNVSFFNDIKNYITGMYPLCTVNTDCTLPRNDFSSYFILSPNPTTGSMILSKKDTGTTASTADIFNAQTGSFVKSVNLLFGGGFGNLSFKKTTTSTTTQRLGNPINLEDGAPINVTDLATGSYIFRVNSNRGTHTTNFIKM</sequence>
<dbReference type="GO" id="GO:0035591">
    <property type="term" value="F:signaling adaptor activity"/>
    <property type="evidence" value="ECO:0007669"/>
    <property type="project" value="TreeGrafter"/>
</dbReference>
<dbReference type="AlphaFoldDB" id="A0AB33L0M6"/>
<dbReference type="InterPro" id="IPR001611">
    <property type="entry name" value="Leu-rich_rpt"/>
</dbReference>
<evidence type="ECO:0000256" key="2">
    <source>
        <dbReference type="ARBA" id="ARBA00022737"/>
    </source>
</evidence>
<keyword evidence="1" id="KW-0433">Leucine-rich repeat</keyword>
<keyword evidence="2" id="KW-0677">Repeat</keyword>
<evidence type="ECO:0000256" key="1">
    <source>
        <dbReference type="ARBA" id="ARBA00022614"/>
    </source>
</evidence>
<evidence type="ECO:0000313" key="3">
    <source>
        <dbReference type="EMBL" id="BFP67482.1"/>
    </source>
</evidence>
<dbReference type="InterPro" id="IPR052574">
    <property type="entry name" value="CDIRP"/>
</dbReference>